<dbReference type="AlphaFoldDB" id="A0AAF3EMN4"/>
<organism evidence="1 2">
    <name type="scientific">Mesorhabditis belari</name>
    <dbReference type="NCBI Taxonomy" id="2138241"/>
    <lineage>
        <taxon>Eukaryota</taxon>
        <taxon>Metazoa</taxon>
        <taxon>Ecdysozoa</taxon>
        <taxon>Nematoda</taxon>
        <taxon>Chromadorea</taxon>
        <taxon>Rhabditida</taxon>
        <taxon>Rhabditina</taxon>
        <taxon>Rhabditomorpha</taxon>
        <taxon>Rhabditoidea</taxon>
        <taxon>Rhabditidae</taxon>
        <taxon>Mesorhabditinae</taxon>
        <taxon>Mesorhabditis</taxon>
    </lineage>
</organism>
<keyword evidence="1" id="KW-1185">Reference proteome</keyword>
<name>A0AAF3EMN4_9BILA</name>
<sequence length="368" mass="42132">MSPDGKIHELLIPANTTATLVAHPVAFDNITDGPFIRFAPTIEEGEQHLCHQYMFNWCPDDPSQIHGFVADASPAGQTARGNVFCTAGTFNITLREMGPMGLLDGRLIDDLVRKHTRVCVTTEDCQNSTDPRHCQDDLLMDIVQYCEKDNEHAYKHSKTNEPHYPTLSDASKISASHHHTFAAQNDFPLLLAIRPLKWIDPNVDFRWAMLETLNENPNVDYLLPMIVEPSEKPLWIGFSLNAEETWFTILEKLHSEHNDKNCSYEFWYGAAPNKLTPTTENRRLLTFRDEEPFYEQYLDASIFSVFIPPNCAPTIFFRSNRDLIQGNDTTKRQRICSGIHAFISRHFAGYGREIEEGYFLSRTIYCDP</sequence>
<proteinExistence type="predicted"/>
<evidence type="ECO:0000313" key="1">
    <source>
        <dbReference type="Proteomes" id="UP000887575"/>
    </source>
</evidence>
<reference evidence="2" key="1">
    <citation type="submission" date="2024-02" db="UniProtKB">
        <authorList>
            <consortium name="WormBaseParasite"/>
        </authorList>
    </citation>
    <scope>IDENTIFICATION</scope>
</reference>
<dbReference type="Proteomes" id="UP000887575">
    <property type="component" value="Unassembled WGS sequence"/>
</dbReference>
<accession>A0AAF3EMN4</accession>
<dbReference type="WBParaSite" id="MBELARI_LOCUS15301">
    <property type="protein sequence ID" value="MBELARI_LOCUS15301"/>
    <property type="gene ID" value="MBELARI_LOCUS15301"/>
</dbReference>
<protein>
    <submittedName>
        <fullName evidence="2">Uncharacterized protein</fullName>
    </submittedName>
</protein>
<evidence type="ECO:0000313" key="2">
    <source>
        <dbReference type="WBParaSite" id="MBELARI_LOCUS15301"/>
    </source>
</evidence>